<protein>
    <submittedName>
        <fullName evidence="2">Uncharacterized protein</fullName>
    </submittedName>
</protein>
<gene>
    <name evidence="2" type="ORF">C1SCF055_LOCUS38277</name>
</gene>
<sequence length="57" mass="6604">MLAAARDDPTAQTMAKTKVAPGASLRRSGGRSWIKWRRKRRNLDLTPWQRKRRQTVA</sequence>
<reference evidence="3" key="2">
    <citation type="submission" date="2024-04" db="EMBL/GenBank/DDBJ databases">
        <authorList>
            <person name="Chen Y."/>
            <person name="Shah S."/>
            <person name="Dougan E. K."/>
            <person name="Thang M."/>
            <person name="Chan C."/>
        </authorList>
    </citation>
    <scope>NUCLEOTIDE SEQUENCE [LARGE SCALE GENOMIC DNA]</scope>
</reference>
<evidence type="ECO:0000313" key="3">
    <source>
        <dbReference type="EMBL" id="CAL1166662.1"/>
    </source>
</evidence>
<evidence type="ECO:0000313" key="2">
    <source>
        <dbReference type="EMBL" id="CAI4013287.1"/>
    </source>
</evidence>
<name>A0A9P1GK86_9DINO</name>
<dbReference type="Proteomes" id="UP001152797">
    <property type="component" value="Unassembled WGS sequence"/>
</dbReference>
<evidence type="ECO:0000313" key="4">
    <source>
        <dbReference type="Proteomes" id="UP001152797"/>
    </source>
</evidence>
<dbReference type="AlphaFoldDB" id="A0A9P1GK86"/>
<keyword evidence="4" id="KW-1185">Reference proteome</keyword>
<proteinExistence type="predicted"/>
<accession>A0A9P1GK86</accession>
<feature type="region of interest" description="Disordered" evidence="1">
    <location>
        <begin position="1"/>
        <end position="32"/>
    </location>
</feature>
<dbReference type="EMBL" id="CAMXCT020005791">
    <property type="protein sequence ID" value="CAL1166662.1"/>
    <property type="molecule type" value="Genomic_DNA"/>
</dbReference>
<comment type="caution">
    <text evidence="2">The sequence shown here is derived from an EMBL/GenBank/DDBJ whole genome shotgun (WGS) entry which is preliminary data.</text>
</comment>
<organism evidence="2">
    <name type="scientific">Cladocopium goreaui</name>
    <dbReference type="NCBI Taxonomy" id="2562237"/>
    <lineage>
        <taxon>Eukaryota</taxon>
        <taxon>Sar</taxon>
        <taxon>Alveolata</taxon>
        <taxon>Dinophyceae</taxon>
        <taxon>Suessiales</taxon>
        <taxon>Symbiodiniaceae</taxon>
        <taxon>Cladocopium</taxon>
    </lineage>
</organism>
<reference evidence="2" key="1">
    <citation type="submission" date="2022-10" db="EMBL/GenBank/DDBJ databases">
        <authorList>
            <person name="Chen Y."/>
            <person name="Dougan E. K."/>
            <person name="Chan C."/>
            <person name="Rhodes N."/>
            <person name="Thang M."/>
        </authorList>
    </citation>
    <scope>NUCLEOTIDE SEQUENCE</scope>
</reference>
<dbReference type="EMBL" id="CAMXCT010005791">
    <property type="protein sequence ID" value="CAI4013287.1"/>
    <property type="molecule type" value="Genomic_DNA"/>
</dbReference>
<evidence type="ECO:0000256" key="1">
    <source>
        <dbReference type="SAM" id="MobiDB-lite"/>
    </source>
</evidence>
<dbReference type="EMBL" id="CAMXCT030005791">
    <property type="protein sequence ID" value="CAL4800599.1"/>
    <property type="molecule type" value="Genomic_DNA"/>
</dbReference>